<accession>A0A5N0E5C5</accession>
<comment type="caution">
    <text evidence="1">The sequence shown here is derived from an EMBL/GenBank/DDBJ whole genome shotgun (WGS) entry which is preliminary data.</text>
</comment>
<proteinExistence type="predicted"/>
<dbReference type="EMBL" id="VXLC01000018">
    <property type="protein sequence ID" value="KAA8884617.1"/>
    <property type="molecule type" value="Genomic_DNA"/>
</dbReference>
<dbReference type="RefSeq" id="WP_150405838.1">
    <property type="nucleotide sequence ID" value="NZ_JBHJYQ010000001.1"/>
</dbReference>
<dbReference type="Proteomes" id="UP000323876">
    <property type="component" value="Unassembled WGS sequence"/>
</dbReference>
<dbReference type="OrthoDB" id="4235781at2"/>
<keyword evidence="2" id="KW-1185">Reference proteome</keyword>
<evidence type="ECO:0000313" key="1">
    <source>
        <dbReference type="EMBL" id="KAA8884617.1"/>
    </source>
</evidence>
<organism evidence="1 2">
    <name type="scientific">Nocardia colli</name>
    <dbReference type="NCBI Taxonomy" id="2545717"/>
    <lineage>
        <taxon>Bacteria</taxon>
        <taxon>Bacillati</taxon>
        <taxon>Actinomycetota</taxon>
        <taxon>Actinomycetes</taxon>
        <taxon>Mycobacteriales</taxon>
        <taxon>Nocardiaceae</taxon>
        <taxon>Nocardia</taxon>
    </lineage>
</organism>
<name>A0A5N0E5C5_9NOCA</name>
<reference evidence="1 2" key="1">
    <citation type="submission" date="2019-09" db="EMBL/GenBank/DDBJ databases">
        <authorList>
            <person name="Wang X."/>
        </authorList>
    </citation>
    <scope>NUCLEOTIDE SEQUENCE [LARGE SCALE GENOMIC DNA]</scope>
    <source>
        <strain evidence="1 2">CICC 11023</strain>
    </source>
</reference>
<dbReference type="AlphaFoldDB" id="A0A5N0E5C5"/>
<gene>
    <name evidence="1" type="ORF">F3087_32000</name>
</gene>
<sequence length="89" mass="9282">MGALVAALSTGVASARPENCNDTIDFRKISVTTVCSSGSGQHRAVAVCEDAGTGERSFQYGKWENATTVSRAFCQGAQYVSSSGLDTKN</sequence>
<evidence type="ECO:0000313" key="2">
    <source>
        <dbReference type="Proteomes" id="UP000323876"/>
    </source>
</evidence>
<protein>
    <submittedName>
        <fullName evidence="1">Uncharacterized protein</fullName>
    </submittedName>
</protein>